<dbReference type="PANTHER" id="PTHR48466">
    <property type="entry name" value="OS10G0509000 PROTEIN-RELATED"/>
    <property type="match status" value="1"/>
</dbReference>
<dbReference type="STRING" id="34097.SAMN02745150_01290"/>
<feature type="compositionally biased region" description="Low complexity" evidence="1">
    <location>
        <begin position="124"/>
        <end position="136"/>
    </location>
</feature>
<gene>
    <name evidence="2" type="ORF">SAMN02745150_01290</name>
</gene>
<evidence type="ECO:0000256" key="1">
    <source>
        <dbReference type="SAM" id="MobiDB-lite"/>
    </source>
</evidence>
<organism evidence="2 3">
    <name type="scientific">Brevinema andersonii</name>
    <dbReference type="NCBI Taxonomy" id="34097"/>
    <lineage>
        <taxon>Bacteria</taxon>
        <taxon>Pseudomonadati</taxon>
        <taxon>Spirochaetota</taxon>
        <taxon>Spirochaetia</taxon>
        <taxon>Brevinematales</taxon>
        <taxon>Brevinemataceae</taxon>
        <taxon>Brevinema</taxon>
    </lineage>
</organism>
<sequence length="145" mass="16644">MASAVIDKLLETGAFFGITTHHQHVKEKDFKHPDISAYATAFDLQALRSEYTLQEDTIGSSYALKIAERVGLDREIIEKAAVFLRENKNEKDQIIANITKFNNKLHNKESELKKREELLRQKKNNSLTNKNSNSKQKGWKLLTTN</sequence>
<dbReference type="GO" id="GO:0005524">
    <property type="term" value="F:ATP binding"/>
    <property type="evidence" value="ECO:0007669"/>
    <property type="project" value="InterPro"/>
</dbReference>
<dbReference type="GO" id="GO:0030983">
    <property type="term" value="F:mismatched DNA binding"/>
    <property type="evidence" value="ECO:0007669"/>
    <property type="project" value="InterPro"/>
</dbReference>
<evidence type="ECO:0000313" key="2">
    <source>
        <dbReference type="EMBL" id="SFB91316.1"/>
    </source>
</evidence>
<dbReference type="InterPro" id="IPR045076">
    <property type="entry name" value="MutS"/>
</dbReference>
<dbReference type="AlphaFoldDB" id="A0A1I1EX58"/>
<dbReference type="Gene3D" id="3.40.50.300">
    <property type="entry name" value="P-loop containing nucleotide triphosphate hydrolases"/>
    <property type="match status" value="1"/>
</dbReference>
<dbReference type="InterPro" id="IPR027417">
    <property type="entry name" value="P-loop_NTPase"/>
</dbReference>
<keyword evidence="3" id="KW-1185">Reference proteome</keyword>
<accession>A0A1I1EX58</accession>
<evidence type="ECO:0000313" key="3">
    <source>
        <dbReference type="Proteomes" id="UP000240042"/>
    </source>
</evidence>
<protein>
    <submittedName>
        <fullName evidence="2">MutS domain V</fullName>
    </submittedName>
</protein>
<dbReference type="EMBL" id="FOKY01000020">
    <property type="protein sequence ID" value="SFB91316.1"/>
    <property type="molecule type" value="Genomic_DNA"/>
</dbReference>
<name>A0A1I1EX58_BREAD</name>
<dbReference type="Proteomes" id="UP000240042">
    <property type="component" value="Unassembled WGS sequence"/>
</dbReference>
<reference evidence="3" key="1">
    <citation type="submission" date="2016-10" db="EMBL/GenBank/DDBJ databases">
        <authorList>
            <person name="Varghese N."/>
            <person name="Submissions S."/>
        </authorList>
    </citation>
    <scope>NUCLEOTIDE SEQUENCE [LARGE SCALE GENOMIC DNA]</scope>
    <source>
        <strain evidence="3">ATCC 43811</strain>
    </source>
</reference>
<feature type="region of interest" description="Disordered" evidence="1">
    <location>
        <begin position="122"/>
        <end position="145"/>
    </location>
</feature>
<proteinExistence type="predicted"/>
<dbReference type="PANTHER" id="PTHR48466:SF2">
    <property type="entry name" value="OS10G0509000 PROTEIN"/>
    <property type="match status" value="1"/>
</dbReference>
<dbReference type="GO" id="GO:0140664">
    <property type="term" value="F:ATP-dependent DNA damage sensor activity"/>
    <property type="evidence" value="ECO:0007669"/>
    <property type="project" value="InterPro"/>
</dbReference>
<dbReference type="GO" id="GO:0006298">
    <property type="term" value="P:mismatch repair"/>
    <property type="evidence" value="ECO:0007669"/>
    <property type="project" value="InterPro"/>
</dbReference>